<comment type="caution">
    <text evidence="2">The sequence shown here is derived from an EMBL/GenBank/DDBJ whole genome shotgun (WGS) entry which is preliminary data.</text>
</comment>
<evidence type="ECO:0000256" key="1">
    <source>
        <dbReference type="SAM" id="Coils"/>
    </source>
</evidence>
<protein>
    <recommendedName>
        <fullName evidence="4">Phage infection protein</fullName>
    </recommendedName>
</protein>
<accession>A0A916Q7F0</accession>
<dbReference type="EMBL" id="BLYI01000046">
    <property type="protein sequence ID" value="GFO85783.1"/>
    <property type="molecule type" value="Genomic_DNA"/>
</dbReference>
<gene>
    <name evidence="2" type="ORF">ANBU17_21300</name>
</gene>
<sequence length="737" mass="85616">MNKVVCDLTNCYGIQKLHHEFDFSNTNAISIYARNGLMKTSFSKTFRKIQEGKVAEIKDEIFGMPGVADVKVDGNSILPENVFVIKSFESAYESNSVTSLLVNDDIKARISTVLKLKEKFLKLLEKYSGLKITKTSLGKKVYELEPQIVKDFQFEEDSFLLNIKFLDQMRAKVVFSGIKYSNIFDSTVLKKITSAEFQEKIEDFCLASDKIYEKFGFLEKGNFTLPKLKNLSKTLESDSFFVKDNQLYLEGKYEIKEPSELKEKISEIEEKIKAVPVFQEIEKMLSDSKGIVLKELLENNPDVIPYLKIEKLDDLRKELWLTYLECEKDKFEELVDEYKKLEDEIGDIDLDATPWKKALDIFEERFTVPYKMEISNMKGAIIGESIPRVEFSFKRDGQIIKLARTDLENLDVLSQGEKRALYLLNIIFDIEKVKNSGKDVLFVVDDIADSFDYKNKYAIVEYLYEMSTNPNFRLLILSHNFDFYRTVSMRLAIGREDRLTAEIVGNTIVLKQEKYQNQPFVAWKDNLNLVNVVAMIPFVRNMIEFGVDKNVGGITGISSDYVLLTHLLHEKDKTKLIRFSDLKKIYKKYLGIKNFKSDVVESNLVIDEIFNIANRVTNMDVQLEHKIILAIAIRHLAERYMLTEIKKYTGQLTWRVKKNIRTGHVTDFLLYLDSGVNQTRELFNVYKQFGHQYEIKVLEEVNIMTPENIHLNSFMYEPILDMDISELLNLYQKVQGM</sequence>
<name>A0A916Q7F0_9FIRM</name>
<dbReference type="SUPFAM" id="SSF52540">
    <property type="entry name" value="P-loop containing nucleoside triphosphate hydrolases"/>
    <property type="match status" value="1"/>
</dbReference>
<evidence type="ECO:0000313" key="3">
    <source>
        <dbReference type="Proteomes" id="UP000613208"/>
    </source>
</evidence>
<dbReference type="InterPro" id="IPR027417">
    <property type="entry name" value="P-loop_NTPase"/>
</dbReference>
<dbReference type="AlphaFoldDB" id="A0A916Q7F0"/>
<reference evidence="2" key="1">
    <citation type="submission" date="2020-06" db="EMBL/GenBank/DDBJ databases">
        <title>Characterization of fructooligosaccharide metabolism and fructooligosaccharide-degrading enzymes in human commensal butyrate producers.</title>
        <authorList>
            <person name="Tanno H."/>
            <person name="Fujii T."/>
            <person name="Hirano K."/>
            <person name="Maeno S."/>
            <person name="Tonozuka T."/>
            <person name="Sakamoto M."/>
            <person name="Ohkuma M."/>
            <person name="Tochio T."/>
            <person name="Endo A."/>
        </authorList>
    </citation>
    <scope>NUCLEOTIDE SEQUENCE</scope>
    <source>
        <strain evidence="2">JCM 17466</strain>
    </source>
</reference>
<proteinExistence type="predicted"/>
<evidence type="ECO:0000313" key="2">
    <source>
        <dbReference type="EMBL" id="GFO85783.1"/>
    </source>
</evidence>
<evidence type="ECO:0008006" key="4">
    <source>
        <dbReference type="Google" id="ProtNLM"/>
    </source>
</evidence>
<feature type="coiled-coil region" evidence="1">
    <location>
        <begin position="324"/>
        <end position="351"/>
    </location>
</feature>
<dbReference type="Proteomes" id="UP000613208">
    <property type="component" value="Unassembled WGS sequence"/>
</dbReference>
<keyword evidence="3" id="KW-1185">Reference proteome</keyword>
<dbReference type="RefSeq" id="WP_201311479.1">
    <property type="nucleotide sequence ID" value="NZ_BLYI01000046.1"/>
</dbReference>
<keyword evidence="1" id="KW-0175">Coiled coil</keyword>
<organism evidence="2 3">
    <name type="scientific">Anaerostipes butyraticus</name>
    <dbReference type="NCBI Taxonomy" id="645466"/>
    <lineage>
        <taxon>Bacteria</taxon>
        <taxon>Bacillati</taxon>
        <taxon>Bacillota</taxon>
        <taxon>Clostridia</taxon>
        <taxon>Lachnospirales</taxon>
        <taxon>Lachnospiraceae</taxon>
        <taxon>Anaerostipes</taxon>
    </lineage>
</organism>